<organism evidence="3 4">
    <name type="scientific">Cohnella fermenti</name>
    <dbReference type="NCBI Taxonomy" id="2565925"/>
    <lineage>
        <taxon>Bacteria</taxon>
        <taxon>Bacillati</taxon>
        <taxon>Bacillota</taxon>
        <taxon>Bacilli</taxon>
        <taxon>Bacillales</taxon>
        <taxon>Paenibacillaceae</taxon>
        <taxon>Cohnella</taxon>
    </lineage>
</organism>
<accession>A0A4S4C890</accession>
<evidence type="ECO:0000259" key="2">
    <source>
        <dbReference type="Pfam" id="PF18902"/>
    </source>
</evidence>
<feature type="domain" description="DUF5658" evidence="2">
    <location>
        <begin position="22"/>
        <end position="108"/>
    </location>
</feature>
<dbReference type="Proteomes" id="UP000310636">
    <property type="component" value="Unassembled WGS sequence"/>
</dbReference>
<sequence>MTPSIIARIRGSLHGCDRSGLWLLVLSAFDALATDIGLRRQAVTEGNPWAARLYETDIFLFYAYKIGLPLLLLLLLGKVGAQSMVRRGALVGAIGYGVLAGYHLAWISYAWLRQ</sequence>
<reference evidence="3 4" key="1">
    <citation type="submission" date="2019-04" db="EMBL/GenBank/DDBJ databases">
        <title>Cohnella sp. nov. isolated from preserved vegetables.</title>
        <authorList>
            <person name="Lin S.-Y."/>
            <person name="Hung M.-H."/>
            <person name="Young C.-C."/>
        </authorList>
    </citation>
    <scope>NUCLEOTIDE SEQUENCE [LARGE SCALE GENOMIC DNA]</scope>
    <source>
        <strain evidence="3 4">CC-MHH1044</strain>
    </source>
</reference>
<evidence type="ECO:0000256" key="1">
    <source>
        <dbReference type="SAM" id="Phobius"/>
    </source>
</evidence>
<keyword evidence="1" id="KW-0812">Transmembrane</keyword>
<feature type="transmembrane region" description="Helical" evidence="1">
    <location>
        <begin position="21"/>
        <end position="38"/>
    </location>
</feature>
<keyword evidence="1" id="KW-1133">Transmembrane helix</keyword>
<keyword evidence="1" id="KW-0472">Membrane</keyword>
<dbReference type="Pfam" id="PF18902">
    <property type="entry name" value="DUF5658"/>
    <property type="match status" value="1"/>
</dbReference>
<feature type="transmembrane region" description="Helical" evidence="1">
    <location>
        <begin position="89"/>
        <end position="112"/>
    </location>
</feature>
<dbReference type="RefSeq" id="WP_136368235.1">
    <property type="nucleotide sequence ID" value="NZ_SSOB01000002.1"/>
</dbReference>
<feature type="transmembrane region" description="Helical" evidence="1">
    <location>
        <begin position="58"/>
        <end position="77"/>
    </location>
</feature>
<proteinExistence type="predicted"/>
<dbReference type="EMBL" id="SSOB01000002">
    <property type="protein sequence ID" value="THF84233.1"/>
    <property type="molecule type" value="Genomic_DNA"/>
</dbReference>
<comment type="caution">
    <text evidence="3">The sequence shown here is derived from an EMBL/GenBank/DDBJ whole genome shotgun (WGS) entry which is preliminary data.</text>
</comment>
<dbReference type="AlphaFoldDB" id="A0A4S4C890"/>
<protein>
    <recommendedName>
        <fullName evidence="2">DUF5658 domain-containing protein</fullName>
    </recommendedName>
</protein>
<evidence type="ECO:0000313" key="3">
    <source>
        <dbReference type="EMBL" id="THF84233.1"/>
    </source>
</evidence>
<keyword evidence="4" id="KW-1185">Reference proteome</keyword>
<evidence type="ECO:0000313" key="4">
    <source>
        <dbReference type="Proteomes" id="UP000310636"/>
    </source>
</evidence>
<name>A0A4S4C890_9BACL</name>
<dbReference type="OrthoDB" id="2884515at2"/>
<gene>
    <name evidence="3" type="ORF">E6C55_02775</name>
</gene>
<dbReference type="InterPro" id="IPR043717">
    <property type="entry name" value="DUF5658"/>
</dbReference>